<protein>
    <submittedName>
        <fullName evidence="2">Methyltransferase</fullName>
    </submittedName>
</protein>
<dbReference type="InterPro" id="IPR025714">
    <property type="entry name" value="Methyltranfer_dom"/>
</dbReference>
<evidence type="ECO:0000259" key="1">
    <source>
        <dbReference type="Pfam" id="PF13679"/>
    </source>
</evidence>
<dbReference type="PANTHER" id="PTHR13369:SF0">
    <property type="entry name" value="GLUTATHIONE S-TRANSFERASE C-TERMINAL DOMAIN-CONTAINING PROTEIN"/>
    <property type="match status" value="1"/>
</dbReference>
<dbReference type="Proteomes" id="UP001221411">
    <property type="component" value="Unassembled WGS sequence"/>
</dbReference>
<dbReference type="EMBL" id="JAQNDO010000001">
    <property type="protein sequence ID" value="MDC0744443.1"/>
    <property type="molecule type" value="Genomic_DNA"/>
</dbReference>
<dbReference type="GO" id="GO:0008168">
    <property type="term" value="F:methyltransferase activity"/>
    <property type="evidence" value="ECO:0007669"/>
    <property type="project" value="UniProtKB-KW"/>
</dbReference>
<organism evidence="2 3">
    <name type="scientific">Polyangium mundeleinium</name>
    <dbReference type="NCBI Taxonomy" id="2995306"/>
    <lineage>
        <taxon>Bacteria</taxon>
        <taxon>Pseudomonadati</taxon>
        <taxon>Myxococcota</taxon>
        <taxon>Polyangia</taxon>
        <taxon>Polyangiales</taxon>
        <taxon>Polyangiaceae</taxon>
        <taxon>Polyangium</taxon>
    </lineage>
</organism>
<keyword evidence="3" id="KW-1185">Reference proteome</keyword>
<dbReference type="RefSeq" id="WP_271920957.1">
    <property type="nucleotide sequence ID" value="NZ_JAQNDO010000001.1"/>
</dbReference>
<dbReference type="Pfam" id="PF13679">
    <property type="entry name" value="Methyltransf_32"/>
    <property type="match status" value="1"/>
</dbReference>
<proteinExistence type="predicted"/>
<dbReference type="InterPro" id="IPR029063">
    <property type="entry name" value="SAM-dependent_MTases_sf"/>
</dbReference>
<feature type="domain" description="Methyltransferase" evidence="1">
    <location>
        <begin position="35"/>
        <end position="152"/>
    </location>
</feature>
<comment type="caution">
    <text evidence="2">The sequence shown here is derived from an EMBL/GenBank/DDBJ whole genome shotgun (WGS) entry which is preliminary data.</text>
</comment>
<dbReference type="GO" id="GO:0032259">
    <property type="term" value="P:methylation"/>
    <property type="evidence" value="ECO:0007669"/>
    <property type="project" value="UniProtKB-KW"/>
</dbReference>
<name>A0ABT5ERI5_9BACT</name>
<evidence type="ECO:0000313" key="3">
    <source>
        <dbReference type="Proteomes" id="UP001221411"/>
    </source>
</evidence>
<keyword evidence="2" id="KW-0808">Transferase</keyword>
<sequence length="240" mass="25877">MITSEAVERALHDLFIVAEGTKLRREDQKKSVEMAALLREIERHRKDGLLVDAAAGKAYVGLLGAALLGFTRIHVIEREPTRIAACEAAAARLAAGIELRLAAGDVGDTACWPEAPELVVALHACGAASDAILDAASGAGAKWIYLVPCCYAASVPFAKAAEAKADTLGMPRQAEVRRRFLMSLVDAERTLRLEAAGYEVTITAFVPPTVTPHNLLFRARRVREPGRMREAAARLARLRS</sequence>
<dbReference type="SUPFAM" id="SSF53335">
    <property type="entry name" value="S-adenosyl-L-methionine-dependent methyltransferases"/>
    <property type="match status" value="1"/>
</dbReference>
<keyword evidence="2" id="KW-0489">Methyltransferase</keyword>
<reference evidence="2 3" key="1">
    <citation type="submission" date="2022-11" db="EMBL/GenBank/DDBJ databases">
        <title>Minimal conservation of predation-associated metabolite biosynthetic gene clusters underscores biosynthetic potential of Myxococcota including descriptions for ten novel species: Archangium lansinium sp. nov., Myxococcus landrumus sp. nov., Nannocystis bai.</title>
        <authorList>
            <person name="Ahearne A."/>
            <person name="Stevens C."/>
            <person name="Dowd S."/>
        </authorList>
    </citation>
    <scope>NUCLEOTIDE SEQUENCE [LARGE SCALE GENOMIC DNA]</scope>
    <source>
        <strain evidence="2 3">RJM3</strain>
    </source>
</reference>
<gene>
    <name evidence="2" type="ORF">POL67_24135</name>
</gene>
<accession>A0ABT5ERI5</accession>
<dbReference type="PANTHER" id="PTHR13369">
    <property type="match status" value="1"/>
</dbReference>
<evidence type="ECO:0000313" key="2">
    <source>
        <dbReference type="EMBL" id="MDC0744443.1"/>
    </source>
</evidence>